<dbReference type="PANTHER" id="PTHR37309">
    <property type="entry name" value="SLR0284 PROTEIN"/>
    <property type="match status" value="1"/>
</dbReference>
<evidence type="ECO:0000313" key="2">
    <source>
        <dbReference type="EMBL" id="MBB6058331.1"/>
    </source>
</evidence>
<comment type="caution">
    <text evidence="2">The sequence shown here is derived from an EMBL/GenBank/DDBJ whole genome shotgun (WGS) entry which is preliminary data.</text>
</comment>
<gene>
    <name evidence="2" type="ORF">HNQ93_001177</name>
</gene>
<protein>
    <submittedName>
        <fullName evidence="2">Putative membrane protein</fullName>
    </submittedName>
</protein>
<dbReference type="InterPro" id="IPR007165">
    <property type="entry name" value="Phage_holin_4_2"/>
</dbReference>
<sequence>MGFILKFILSAIITYVLAKFLPGAYIDGISTAFILVIVLAILNAVVKPILKIIGFPITVFTLGLFLLVINAIIVMIADWLLAGFKLDGFISALIFSIVLSLVTSVIDMVTDRS</sequence>
<proteinExistence type="predicted"/>
<dbReference type="PANTHER" id="PTHR37309:SF1">
    <property type="entry name" value="SLR0284 PROTEIN"/>
    <property type="match status" value="1"/>
</dbReference>
<dbReference type="Proteomes" id="UP000532746">
    <property type="component" value="Unassembled WGS sequence"/>
</dbReference>
<dbReference type="AlphaFoldDB" id="A0A7W9SYZ1"/>
<dbReference type="Pfam" id="PF04020">
    <property type="entry name" value="Phage_holin_4_2"/>
    <property type="match status" value="1"/>
</dbReference>
<keyword evidence="3" id="KW-1185">Reference proteome</keyword>
<feature type="transmembrane region" description="Helical" evidence="1">
    <location>
        <begin position="53"/>
        <end position="77"/>
    </location>
</feature>
<feature type="transmembrane region" description="Helical" evidence="1">
    <location>
        <begin position="89"/>
        <end position="109"/>
    </location>
</feature>
<accession>A0A7W9SYZ1</accession>
<evidence type="ECO:0000256" key="1">
    <source>
        <dbReference type="SAM" id="Phobius"/>
    </source>
</evidence>
<name>A0A7W9SYZ1_9BACT</name>
<keyword evidence="1" id="KW-1133">Transmembrane helix</keyword>
<reference evidence="2 3" key="1">
    <citation type="submission" date="2020-08" db="EMBL/GenBank/DDBJ databases">
        <title>Genomic Encyclopedia of Type Strains, Phase IV (KMG-IV): sequencing the most valuable type-strain genomes for metagenomic binning, comparative biology and taxonomic classification.</title>
        <authorList>
            <person name="Goeker M."/>
        </authorList>
    </citation>
    <scope>NUCLEOTIDE SEQUENCE [LARGE SCALE GENOMIC DNA]</scope>
    <source>
        <strain evidence="2 3">DSM 26718</strain>
    </source>
</reference>
<keyword evidence="1" id="KW-0812">Transmembrane</keyword>
<evidence type="ECO:0000313" key="3">
    <source>
        <dbReference type="Proteomes" id="UP000532746"/>
    </source>
</evidence>
<keyword evidence="1" id="KW-0472">Membrane</keyword>
<dbReference type="EMBL" id="JACHGG010000002">
    <property type="protein sequence ID" value="MBB6058331.1"/>
    <property type="molecule type" value="Genomic_DNA"/>
</dbReference>
<feature type="transmembrane region" description="Helical" evidence="1">
    <location>
        <begin position="28"/>
        <end position="46"/>
    </location>
</feature>
<organism evidence="2 3">
    <name type="scientific">Hymenobacter luteus</name>
    <dbReference type="NCBI Taxonomy" id="1411122"/>
    <lineage>
        <taxon>Bacteria</taxon>
        <taxon>Pseudomonadati</taxon>
        <taxon>Bacteroidota</taxon>
        <taxon>Cytophagia</taxon>
        <taxon>Cytophagales</taxon>
        <taxon>Hymenobacteraceae</taxon>
        <taxon>Hymenobacter</taxon>
    </lineage>
</organism>
<dbReference type="RefSeq" id="WP_183403434.1">
    <property type="nucleotide sequence ID" value="NZ_JACHGG010000002.1"/>
</dbReference>